<dbReference type="Gene3D" id="1.20.1510.10">
    <property type="entry name" value="Cation efflux protein transmembrane domain"/>
    <property type="match status" value="1"/>
</dbReference>
<evidence type="ECO:0000313" key="8">
    <source>
        <dbReference type="Proteomes" id="UP000094285"/>
    </source>
</evidence>
<feature type="compositionally biased region" description="Polar residues" evidence="5">
    <location>
        <begin position="160"/>
        <end position="190"/>
    </location>
</feature>
<keyword evidence="3 6" id="KW-1133">Transmembrane helix</keyword>
<evidence type="ECO:0000256" key="4">
    <source>
        <dbReference type="ARBA" id="ARBA00023136"/>
    </source>
</evidence>
<feature type="transmembrane region" description="Helical" evidence="6">
    <location>
        <begin position="554"/>
        <end position="571"/>
    </location>
</feature>
<keyword evidence="2 6" id="KW-0812">Transmembrane</keyword>
<reference evidence="8" key="1">
    <citation type="submission" date="2016-05" db="EMBL/GenBank/DDBJ databases">
        <title>Comparative genomics of biotechnologically important yeasts.</title>
        <authorList>
            <consortium name="DOE Joint Genome Institute"/>
            <person name="Riley R."/>
            <person name="Haridas S."/>
            <person name="Wolfe K.H."/>
            <person name="Lopes M.R."/>
            <person name="Hittinger C.T."/>
            <person name="Goker M."/>
            <person name="Salamov A."/>
            <person name="Wisecaver J."/>
            <person name="Long T.M."/>
            <person name="Aerts A.L."/>
            <person name="Barry K."/>
            <person name="Choi C."/>
            <person name="Clum A."/>
            <person name="Coughlan A.Y."/>
            <person name="Deshpande S."/>
            <person name="Douglass A.P."/>
            <person name="Hanson S.J."/>
            <person name="Klenk H.-P."/>
            <person name="Labutti K."/>
            <person name="Lapidus A."/>
            <person name="Lindquist E."/>
            <person name="Lipzen A."/>
            <person name="Meier-Kolthoff J.P."/>
            <person name="Ohm R.A."/>
            <person name="Otillar R.P."/>
            <person name="Pangilinan J."/>
            <person name="Peng Y."/>
            <person name="Rokas A."/>
            <person name="Rosa C.A."/>
            <person name="Scheuner C."/>
            <person name="Sibirny A.A."/>
            <person name="Slot J.C."/>
            <person name="Stielow J.B."/>
            <person name="Sun H."/>
            <person name="Kurtzman C.P."/>
            <person name="Blackwell M."/>
            <person name="Grigoriev I.V."/>
            <person name="Jeffries T.W."/>
        </authorList>
    </citation>
    <scope>NUCLEOTIDE SEQUENCE [LARGE SCALE GENOMIC DNA]</scope>
    <source>
        <strain evidence="8">NRRL Y-17324</strain>
    </source>
</reference>
<dbReference type="OrthoDB" id="5382797at2759"/>
<dbReference type="InterPro" id="IPR027469">
    <property type="entry name" value="Cation_efflux_TMD_sf"/>
</dbReference>
<feature type="region of interest" description="Disordered" evidence="5">
    <location>
        <begin position="155"/>
        <end position="232"/>
    </location>
</feature>
<feature type="transmembrane region" description="Helical" evidence="6">
    <location>
        <begin position="386"/>
        <end position="408"/>
    </location>
</feature>
<feature type="region of interest" description="Disordered" evidence="5">
    <location>
        <begin position="100"/>
        <end position="142"/>
    </location>
</feature>
<sequence length="676" mass="75873">MASERDERDEYRARAERQLNSATPTLMDSPIPPVRTPNGVHRHSYQGIPDSLLDKAAEELSNITSWQVPAVNASFAATGDIHEQRTQRPADIRKLSSANFSSDSLVDPNPAPLTPTINSVGGSYSPATNTRRYSNSSRPRPKSAVFMMDSNFAISEDGSPIQSPISNTPRSRNSVHFGQRNSYIPNTTFPPTGPVAMPPRSSSPTRSTSPSRQSRNYRSKSPVRRLSSPSKTYLPFNFQPQEMMLQNNNSNQSLLLKPAHRKGHKYKHSSVSMNLFQEPPPSLATDNQLLKIPSLYPIPNFKESLASITPAQKLKVSWSFIHLSLSLIVFLIGLRYKLSALSTLAHLIFYDSIGSIVIVFVDIMSNFEVWNNSSITYPFGLGRLEVLVGFALSASLVMVGFDLVSHFVEEFIIELVVDPDAAAHGEQHNSHHIHGDGGGITNWFTYELVLIVTMVVTLITSNYILAYEKINEMISSQEEKSFITEKSREKSGILGDTVKNTSAPQSVISDLKKYVDVWTKNPTHFLTLSYSTFLMIIPVIPLSFDSETVDLNEMASLIVALLLCYTGWRLVKSLGGILLCSYPHSDYDYHKLKCSIMDQILSMDFFKHTYTVEKFFITKFNYQLFVVGLQINMKGASNDDESRLRFEIARIVKREIEKIDTHKNTKIENTIDINRI</sequence>
<feature type="transmembrane region" description="Helical" evidence="6">
    <location>
        <begin position="344"/>
        <end position="365"/>
    </location>
</feature>
<comment type="subcellular location">
    <subcellularLocation>
        <location evidence="1">Membrane</location>
        <topology evidence="1">Multi-pass membrane protein</topology>
    </subcellularLocation>
</comment>
<feature type="compositionally biased region" description="Basic and acidic residues" evidence="5">
    <location>
        <begin position="1"/>
        <end position="17"/>
    </location>
</feature>
<feature type="compositionally biased region" description="Low complexity" evidence="5">
    <location>
        <begin position="198"/>
        <end position="214"/>
    </location>
</feature>
<dbReference type="GO" id="GO:0016020">
    <property type="term" value="C:membrane"/>
    <property type="evidence" value="ECO:0007669"/>
    <property type="project" value="UniProtKB-SubCell"/>
</dbReference>
<evidence type="ECO:0008006" key="9">
    <source>
        <dbReference type="Google" id="ProtNLM"/>
    </source>
</evidence>
<feature type="transmembrane region" description="Helical" evidence="6">
    <location>
        <begin position="320"/>
        <end position="338"/>
    </location>
</feature>
<evidence type="ECO:0000256" key="1">
    <source>
        <dbReference type="ARBA" id="ARBA00004141"/>
    </source>
</evidence>
<feature type="transmembrane region" description="Helical" evidence="6">
    <location>
        <begin position="443"/>
        <end position="465"/>
    </location>
</feature>
<evidence type="ECO:0000256" key="2">
    <source>
        <dbReference type="ARBA" id="ARBA00022692"/>
    </source>
</evidence>
<name>A0A1E4SHQ5_9ASCO</name>
<keyword evidence="4 6" id="KW-0472">Membrane</keyword>
<feature type="compositionally biased region" description="Polar residues" evidence="5">
    <location>
        <begin position="115"/>
        <end position="138"/>
    </location>
</feature>
<dbReference type="GeneID" id="30984983"/>
<feature type="transmembrane region" description="Helical" evidence="6">
    <location>
        <begin position="523"/>
        <end position="542"/>
    </location>
</feature>
<evidence type="ECO:0000256" key="3">
    <source>
        <dbReference type="ARBA" id="ARBA00022989"/>
    </source>
</evidence>
<proteinExistence type="predicted"/>
<evidence type="ECO:0000313" key="7">
    <source>
        <dbReference type="EMBL" id="ODV79026.1"/>
    </source>
</evidence>
<evidence type="ECO:0000256" key="6">
    <source>
        <dbReference type="SAM" id="Phobius"/>
    </source>
</evidence>
<dbReference type="EMBL" id="KV453912">
    <property type="protein sequence ID" value="ODV79026.1"/>
    <property type="molecule type" value="Genomic_DNA"/>
</dbReference>
<organism evidence="7 8">
    <name type="scientific">Suhomyces tanzawaensis NRRL Y-17324</name>
    <dbReference type="NCBI Taxonomy" id="984487"/>
    <lineage>
        <taxon>Eukaryota</taxon>
        <taxon>Fungi</taxon>
        <taxon>Dikarya</taxon>
        <taxon>Ascomycota</taxon>
        <taxon>Saccharomycotina</taxon>
        <taxon>Pichiomycetes</taxon>
        <taxon>Debaryomycetaceae</taxon>
        <taxon>Suhomyces</taxon>
    </lineage>
</organism>
<dbReference type="Proteomes" id="UP000094285">
    <property type="component" value="Unassembled WGS sequence"/>
</dbReference>
<accession>A0A1E4SHQ5</accession>
<feature type="region of interest" description="Disordered" evidence="5">
    <location>
        <begin position="1"/>
        <end position="46"/>
    </location>
</feature>
<protein>
    <recommendedName>
        <fullName evidence="9">Cation efflux protein</fullName>
    </recommendedName>
</protein>
<keyword evidence="8" id="KW-1185">Reference proteome</keyword>
<dbReference type="RefSeq" id="XP_020064148.1">
    <property type="nucleotide sequence ID" value="XM_020210847.1"/>
</dbReference>
<dbReference type="STRING" id="984487.A0A1E4SHQ5"/>
<gene>
    <name evidence="7" type="ORF">CANTADRAFT_6216</name>
</gene>
<evidence type="ECO:0000256" key="5">
    <source>
        <dbReference type="SAM" id="MobiDB-lite"/>
    </source>
</evidence>
<dbReference type="AlphaFoldDB" id="A0A1E4SHQ5"/>